<comment type="similarity">
    <text evidence="1">Belongs to the 'phage' integrase family.</text>
</comment>
<feature type="domain" description="Tyr recombinase" evidence="7">
    <location>
        <begin position="222"/>
        <end position="415"/>
    </location>
</feature>
<keyword evidence="2" id="KW-0229">DNA integration</keyword>
<evidence type="ECO:0000256" key="5">
    <source>
        <dbReference type="PROSITE-ProRule" id="PRU01248"/>
    </source>
</evidence>
<reference evidence="9 10" key="1">
    <citation type="submission" date="2020-03" db="EMBL/GenBank/DDBJ databases">
        <title>Genomic Encyclopedia of Type Strains, Phase IV (KMG-IV): sequencing the most valuable type-strain genomes for metagenomic binning, comparative biology and taxonomic classification.</title>
        <authorList>
            <person name="Goeker M."/>
        </authorList>
    </citation>
    <scope>NUCLEOTIDE SEQUENCE [LARGE SCALE GENOMIC DNA]</scope>
    <source>
        <strain evidence="9 10">DSM 4733</strain>
    </source>
</reference>
<dbReference type="Gene3D" id="1.10.443.10">
    <property type="entry name" value="Intergrase catalytic core"/>
    <property type="match status" value="1"/>
</dbReference>
<dbReference type="Pfam" id="PF13356">
    <property type="entry name" value="Arm-DNA-bind_3"/>
    <property type="match status" value="1"/>
</dbReference>
<evidence type="ECO:0000256" key="2">
    <source>
        <dbReference type="ARBA" id="ARBA00022908"/>
    </source>
</evidence>
<dbReference type="Gene3D" id="3.30.160.390">
    <property type="entry name" value="Integrase, DNA-binding domain"/>
    <property type="match status" value="1"/>
</dbReference>
<dbReference type="GO" id="GO:0006310">
    <property type="term" value="P:DNA recombination"/>
    <property type="evidence" value="ECO:0007669"/>
    <property type="project" value="UniProtKB-KW"/>
</dbReference>
<dbReference type="InterPro" id="IPR025166">
    <property type="entry name" value="Integrase_DNA_bind_dom"/>
</dbReference>
<dbReference type="InterPro" id="IPR010998">
    <property type="entry name" value="Integrase_recombinase_N"/>
</dbReference>
<dbReference type="GO" id="GO:0015074">
    <property type="term" value="P:DNA integration"/>
    <property type="evidence" value="ECO:0007669"/>
    <property type="project" value="UniProtKB-KW"/>
</dbReference>
<evidence type="ECO:0000256" key="6">
    <source>
        <dbReference type="SAM" id="Coils"/>
    </source>
</evidence>
<evidence type="ECO:0000259" key="8">
    <source>
        <dbReference type="PROSITE" id="PS51900"/>
    </source>
</evidence>
<gene>
    <name evidence="9" type="ORF">FHR20_001182</name>
</gene>
<dbReference type="PANTHER" id="PTHR30629">
    <property type="entry name" value="PROPHAGE INTEGRASE"/>
    <property type="match status" value="1"/>
</dbReference>
<keyword evidence="3 5" id="KW-0238">DNA-binding</keyword>
<dbReference type="Proteomes" id="UP000564677">
    <property type="component" value="Unassembled WGS sequence"/>
</dbReference>
<dbReference type="PANTHER" id="PTHR30629:SF2">
    <property type="entry name" value="PROPHAGE INTEGRASE INTS-RELATED"/>
    <property type="match status" value="1"/>
</dbReference>
<dbReference type="PROSITE" id="PS51898">
    <property type="entry name" value="TYR_RECOMBINASE"/>
    <property type="match status" value="1"/>
</dbReference>
<evidence type="ECO:0000259" key="7">
    <source>
        <dbReference type="PROSITE" id="PS51898"/>
    </source>
</evidence>
<comment type="caution">
    <text evidence="9">The sequence shown here is derived from an EMBL/GenBank/DDBJ whole genome shotgun (WGS) entry which is preliminary data.</text>
</comment>
<sequence length="445" mass="50568">MANRRLTKTSVDAIEALVGKDSFVWDTELRGFGVRTSPKGVKSFVLQYRMKGKPARRMTIGGFGNPWTVETARREAERRLIKIRQGLDPVEEERLRIEEEARREEEEAQRIADEARRRADAETFAFGTYAETFVDVYLKANWQDSWKTAEGILNAAKPHFDKSIRDITRADVVQHLDRYNDRPGMKKLVHSTLRKLFNWAEDRGDIERSPIDRMKAPKAVAARRRILSPEEVIAVWHAAAELGSLWRPYIRLLLCTMARREEVANMDWAEVDLDAAMWQLPAERAKNDQPHRIPLNVLALSELESLAVARKGFVFTTTGKTGISGFSKMKKALDEKMLGLLRDRAAKRGEKPESVELPQWRLHDLRRTGTTNLQALGVPVEVTEAILNHISGTTAGVAGVYNLYRYDPEKRSALDKWSKQLTILVRNADSPLTATGVRRSGRASK</sequence>
<dbReference type="InterPro" id="IPR013762">
    <property type="entry name" value="Integrase-like_cat_sf"/>
</dbReference>
<protein>
    <submittedName>
        <fullName evidence="9">Integrase</fullName>
    </submittedName>
</protein>
<feature type="coiled-coil region" evidence="6">
    <location>
        <begin position="87"/>
        <end position="118"/>
    </location>
</feature>
<dbReference type="GO" id="GO:0003677">
    <property type="term" value="F:DNA binding"/>
    <property type="evidence" value="ECO:0007669"/>
    <property type="project" value="UniProtKB-UniRule"/>
</dbReference>
<dbReference type="Gene3D" id="1.10.150.130">
    <property type="match status" value="1"/>
</dbReference>
<accession>A0A7X5UXZ8</accession>
<evidence type="ECO:0000256" key="1">
    <source>
        <dbReference type="ARBA" id="ARBA00008857"/>
    </source>
</evidence>
<dbReference type="InterPro" id="IPR011010">
    <property type="entry name" value="DNA_brk_join_enz"/>
</dbReference>
<name>A0A7X5UXZ8_9SPHN</name>
<proteinExistence type="inferred from homology"/>
<dbReference type="InterPro" id="IPR050808">
    <property type="entry name" value="Phage_Integrase"/>
</dbReference>
<dbReference type="InterPro" id="IPR044068">
    <property type="entry name" value="CB"/>
</dbReference>
<dbReference type="PROSITE" id="PS51900">
    <property type="entry name" value="CB"/>
    <property type="match status" value="1"/>
</dbReference>
<dbReference type="CDD" id="cd00801">
    <property type="entry name" value="INT_P4_C"/>
    <property type="match status" value="1"/>
</dbReference>
<feature type="domain" description="Core-binding (CB)" evidence="8">
    <location>
        <begin position="128"/>
        <end position="201"/>
    </location>
</feature>
<organism evidence="9 10">
    <name type="scientific">Sphingomonas leidyi</name>
    <dbReference type="NCBI Taxonomy" id="68569"/>
    <lineage>
        <taxon>Bacteria</taxon>
        <taxon>Pseudomonadati</taxon>
        <taxon>Pseudomonadota</taxon>
        <taxon>Alphaproteobacteria</taxon>
        <taxon>Sphingomonadales</taxon>
        <taxon>Sphingomonadaceae</taxon>
        <taxon>Sphingomonas</taxon>
    </lineage>
</organism>
<dbReference type="Pfam" id="PF00589">
    <property type="entry name" value="Phage_integrase"/>
    <property type="match status" value="1"/>
</dbReference>
<evidence type="ECO:0000313" key="10">
    <source>
        <dbReference type="Proteomes" id="UP000564677"/>
    </source>
</evidence>
<evidence type="ECO:0000313" key="9">
    <source>
        <dbReference type="EMBL" id="NIJ64251.1"/>
    </source>
</evidence>
<dbReference type="EMBL" id="JAASQV010000001">
    <property type="protein sequence ID" value="NIJ64251.1"/>
    <property type="molecule type" value="Genomic_DNA"/>
</dbReference>
<evidence type="ECO:0000256" key="3">
    <source>
        <dbReference type="ARBA" id="ARBA00023125"/>
    </source>
</evidence>
<dbReference type="AlphaFoldDB" id="A0A7X5UXZ8"/>
<dbReference type="SUPFAM" id="SSF56349">
    <property type="entry name" value="DNA breaking-rejoining enzymes"/>
    <property type="match status" value="1"/>
</dbReference>
<keyword evidence="10" id="KW-1185">Reference proteome</keyword>
<keyword evidence="4" id="KW-0233">DNA recombination</keyword>
<evidence type="ECO:0000256" key="4">
    <source>
        <dbReference type="ARBA" id="ARBA00023172"/>
    </source>
</evidence>
<dbReference type="InterPro" id="IPR038488">
    <property type="entry name" value="Integrase_DNA-bd_sf"/>
</dbReference>
<dbReference type="RefSeq" id="WP_167298637.1">
    <property type="nucleotide sequence ID" value="NZ_JAASQV010000001.1"/>
</dbReference>
<keyword evidence="6" id="KW-0175">Coiled coil</keyword>
<dbReference type="InterPro" id="IPR002104">
    <property type="entry name" value="Integrase_catalytic"/>
</dbReference>